<organism evidence="1 2">
    <name type="scientific">Persicitalea jodogahamensis</name>
    <dbReference type="NCBI Taxonomy" id="402147"/>
    <lineage>
        <taxon>Bacteria</taxon>
        <taxon>Pseudomonadati</taxon>
        <taxon>Bacteroidota</taxon>
        <taxon>Cytophagia</taxon>
        <taxon>Cytophagales</taxon>
        <taxon>Spirosomataceae</taxon>
        <taxon>Persicitalea</taxon>
    </lineage>
</organism>
<dbReference type="RefSeq" id="WP_189562869.1">
    <property type="nucleotide sequence ID" value="NZ_BMXF01000001.1"/>
</dbReference>
<comment type="caution">
    <text evidence="1">The sequence shown here is derived from an EMBL/GenBank/DDBJ whole genome shotgun (WGS) entry which is preliminary data.</text>
</comment>
<evidence type="ECO:0000313" key="1">
    <source>
        <dbReference type="EMBL" id="GHB55648.1"/>
    </source>
</evidence>
<dbReference type="AlphaFoldDB" id="A0A8J3D670"/>
<keyword evidence="2" id="KW-1185">Reference proteome</keyword>
<protein>
    <submittedName>
        <fullName evidence="1">Uncharacterized protein</fullName>
    </submittedName>
</protein>
<accession>A0A8J3D670</accession>
<dbReference type="EMBL" id="BMXF01000001">
    <property type="protein sequence ID" value="GHB55648.1"/>
    <property type="molecule type" value="Genomic_DNA"/>
</dbReference>
<reference evidence="1 2" key="1">
    <citation type="journal article" date="2014" name="Int. J. Syst. Evol. Microbiol.">
        <title>Complete genome sequence of Corynebacterium casei LMG S-19264T (=DSM 44701T), isolated from a smear-ripened cheese.</title>
        <authorList>
            <consortium name="US DOE Joint Genome Institute (JGI-PGF)"/>
            <person name="Walter F."/>
            <person name="Albersmeier A."/>
            <person name="Kalinowski J."/>
            <person name="Ruckert C."/>
        </authorList>
    </citation>
    <scope>NUCLEOTIDE SEQUENCE [LARGE SCALE GENOMIC DNA]</scope>
    <source>
        <strain evidence="1 2">KCTC 12866</strain>
    </source>
</reference>
<proteinExistence type="predicted"/>
<sequence length="56" mass="6215">MKKFEIKSKGSLTQYIKDNAIKAKGEIANTLNFDYDNASCYRIEAPGMSKGLIVSL</sequence>
<dbReference type="Proteomes" id="UP000598271">
    <property type="component" value="Unassembled WGS sequence"/>
</dbReference>
<name>A0A8J3D670_9BACT</name>
<gene>
    <name evidence="1" type="ORF">GCM10007390_06080</name>
</gene>
<evidence type="ECO:0000313" key="2">
    <source>
        <dbReference type="Proteomes" id="UP000598271"/>
    </source>
</evidence>